<proteinExistence type="predicted"/>
<accession>A0A0E9XBT2</accession>
<name>A0A0E9XBT2_ANGAN</name>
<reference evidence="1" key="2">
    <citation type="journal article" date="2015" name="Fish Shellfish Immunol.">
        <title>Early steps in the European eel (Anguilla anguilla)-Vibrio vulnificus interaction in the gills: Role of the RtxA13 toxin.</title>
        <authorList>
            <person name="Callol A."/>
            <person name="Pajuelo D."/>
            <person name="Ebbesson L."/>
            <person name="Teles M."/>
            <person name="MacKenzie S."/>
            <person name="Amaro C."/>
        </authorList>
    </citation>
    <scope>NUCLEOTIDE SEQUENCE</scope>
</reference>
<reference evidence="1" key="1">
    <citation type="submission" date="2014-11" db="EMBL/GenBank/DDBJ databases">
        <authorList>
            <person name="Amaro Gonzalez C."/>
        </authorList>
    </citation>
    <scope>NUCLEOTIDE SEQUENCE</scope>
</reference>
<dbReference type="AlphaFoldDB" id="A0A0E9XBT2"/>
<organism evidence="1">
    <name type="scientific">Anguilla anguilla</name>
    <name type="common">European freshwater eel</name>
    <name type="synonym">Muraena anguilla</name>
    <dbReference type="NCBI Taxonomy" id="7936"/>
    <lineage>
        <taxon>Eukaryota</taxon>
        <taxon>Metazoa</taxon>
        <taxon>Chordata</taxon>
        <taxon>Craniata</taxon>
        <taxon>Vertebrata</taxon>
        <taxon>Euteleostomi</taxon>
        <taxon>Actinopterygii</taxon>
        <taxon>Neopterygii</taxon>
        <taxon>Teleostei</taxon>
        <taxon>Anguilliformes</taxon>
        <taxon>Anguillidae</taxon>
        <taxon>Anguilla</taxon>
    </lineage>
</organism>
<sequence length="31" mass="3691">MNKITAIVTLDNLQQSLNRCFLFVHRFPKDK</sequence>
<evidence type="ECO:0000313" key="1">
    <source>
        <dbReference type="EMBL" id="JAH99270.1"/>
    </source>
</evidence>
<protein>
    <submittedName>
        <fullName evidence="1">Uncharacterized protein</fullName>
    </submittedName>
</protein>
<dbReference type="EMBL" id="GBXM01009307">
    <property type="protein sequence ID" value="JAH99270.1"/>
    <property type="molecule type" value="Transcribed_RNA"/>
</dbReference>